<dbReference type="GO" id="GO:0000978">
    <property type="term" value="F:RNA polymerase II cis-regulatory region sequence-specific DNA binding"/>
    <property type="evidence" value="ECO:0007669"/>
    <property type="project" value="TreeGrafter"/>
</dbReference>
<feature type="region of interest" description="Disordered" evidence="7">
    <location>
        <begin position="395"/>
        <end position="446"/>
    </location>
</feature>
<dbReference type="Proteomes" id="UP000449547">
    <property type="component" value="Unassembled WGS sequence"/>
</dbReference>
<dbReference type="GeneID" id="54784029"/>
<keyword evidence="3 5" id="KW-0371">Homeobox</keyword>
<dbReference type="PROSITE" id="PS00027">
    <property type="entry name" value="HOMEOBOX_1"/>
    <property type="match status" value="1"/>
</dbReference>
<evidence type="ECO:0000256" key="6">
    <source>
        <dbReference type="RuleBase" id="RU000682"/>
    </source>
</evidence>
<dbReference type="VEuPathDB" id="FungiDB:DIURU_005378"/>
<evidence type="ECO:0000256" key="5">
    <source>
        <dbReference type="PROSITE-ProRule" id="PRU00108"/>
    </source>
</evidence>
<accession>A0A642UDG7</accession>
<dbReference type="Gene3D" id="1.10.10.60">
    <property type="entry name" value="Homeodomain-like"/>
    <property type="match status" value="1"/>
</dbReference>
<dbReference type="PANTHER" id="PTHR24324:SF5">
    <property type="entry name" value="HEMATOPOIETICALLY-EXPRESSED HOMEOBOX PROTEIN HHEX"/>
    <property type="match status" value="1"/>
</dbReference>
<dbReference type="InterPro" id="IPR051000">
    <property type="entry name" value="Homeobox_DNA-bind_prot"/>
</dbReference>
<feature type="DNA-binding region" description="Homeobox" evidence="5">
    <location>
        <begin position="8"/>
        <end position="67"/>
    </location>
</feature>
<evidence type="ECO:0000256" key="3">
    <source>
        <dbReference type="ARBA" id="ARBA00023155"/>
    </source>
</evidence>
<protein>
    <recommendedName>
        <fullName evidence="8">Homeobox domain-containing protein</fullName>
    </recommendedName>
</protein>
<dbReference type="RefSeq" id="XP_034009802.1">
    <property type="nucleotide sequence ID" value="XM_034158353.1"/>
</dbReference>
<dbReference type="PANTHER" id="PTHR24324">
    <property type="entry name" value="HOMEOBOX PROTEIN HHEX"/>
    <property type="match status" value="1"/>
</dbReference>
<evidence type="ECO:0000313" key="9">
    <source>
        <dbReference type="EMBL" id="KAA8897145.1"/>
    </source>
</evidence>
<evidence type="ECO:0000256" key="4">
    <source>
        <dbReference type="ARBA" id="ARBA00023242"/>
    </source>
</evidence>
<dbReference type="PROSITE" id="PS50071">
    <property type="entry name" value="HOMEOBOX_2"/>
    <property type="match status" value="1"/>
</dbReference>
<evidence type="ECO:0000256" key="7">
    <source>
        <dbReference type="SAM" id="MobiDB-lite"/>
    </source>
</evidence>
<name>A0A642UDG7_DIURU</name>
<reference evidence="9 10" key="1">
    <citation type="submission" date="2019-07" db="EMBL/GenBank/DDBJ databases">
        <title>Genome assembly of two rare yeast pathogens: Diutina rugosa and Trichomonascus ciferrii.</title>
        <authorList>
            <person name="Mixao V."/>
            <person name="Saus E."/>
            <person name="Hansen A."/>
            <person name="Lass-Flor C."/>
            <person name="Gabaldon T."/>
        </authorList>
    </citation>
    <scope>NUCLEOTIDE SEQUENCE [LARGE SCALE GENOMIC DNA]</scope>
    <source>
        <strain evidence="9 10">CBS 613</strain>
    </source>
</reference>
<sequence>MNDDTPPSGSKRTRASGDVLEYLLREFARNQKPPPDHRKSIAAHTGMSEKAVRIWFQNRRAKLRKVEKMKGTDSTDNSQSGAINANTTNGAGAHLTSASLAVHSDSSVDINGKYSLIDCSSLSVGLWQRVKTGSFDIDLMKQSFVNLSPHVVNSMMGDGDLLVILSRKNYEVNYFFSAITNNSKILFRIFYPVSSVVQCSVLNNHMGSAKTSCELRVVLSQQPKFSVYFFNRNHASTNQWSICDDFSEGQQVSQAVTSGSRSASDTTPHVLVGSKSSLQYLNAFISENNQVLAQTVARGLSQVHMDPPAVAAPSAPSMAPLAAYDDILGLWDSGAGAGHMPPPELTSASAPSSTTNATAAPSDSDTPNFGTMILHGSTADDIAANLDYSPMLAMDDNISPQSHQSTLAPAPMGSGGFEASPDTPEFLAFDPPSAGSAPASESPSVGQLDPLAAVTALPAYTHTGSSTSGDYQAVDVELDMAPVAAMESESNATATNNIDSFIDFGGY</sequence>
<dbReference type="InterPro" id="IPR017970">
    <property type="entry name" value="Homeobox_CS"/>
</dbReference>
<comment type="subcellular location">
    <subcellularLocation>
        <location evidence="1 5 6">Nucleus</location>
    </subcellularLocation>
</comment>
<gene>
    <name evidence="9" type="ORF">DIURU_005378</name>
</gene>
<dbReference type="GO" id="GO:0000981">
    <property type="term" value="F:DNA-binding transcription factor activity, RNA polymerase II-specific"/>
    <property type="evidence" value="ECO:0007669"/>
    <property type="project" value="InterPro"/>
</dbReference>
<keyword evidence="2 5" id="KW-0238">DNA-binding</keyword>
<dbReference type="EMBL" id="SWFT01000159">
    <property type="protein sequence ID" value="KAA8897145.1"/>
    <property type="molecule type" value="Genomic_DNA"/>
</dbReference>
<comment type="caution">
    <text evidence="9">The sequence shown here is derived from an EMBL/GenBank/DDBJ whole genome shotgun (WGS) entry which is preliminary data.</text>
</comment>
<dbReference type="SUPFAM" id="SSF46689">
    <property type="entry name" value="Homeodomain-like"/>
    <property type="match status" value="1"/>
</dbReference>
<dbReference type="GO" id="GO:0030154">
    <property type="term" value="P:cell differentiation"/>
    <property type="evidence" value="ECO:0007669"/>
    <property type="project" value="TreeGrafter"/>
</dbReference>
<dbReference type="CDD" id="cd00086">
    <property type="entry name" value="homeodomain"/>
    <property type="match status" value="1"/>
</dbReference>
<feature type="compositionally biased region" description="Low complexity" evidence="7">
    <location>
        <begin position="345"/>
        <end position="366"/>
    </location>
</feature>
<feature type="compositionally biased region" description="Polar residues" evidence="7">
    <location>
        <begin position="398"/>
        <end position="407"/>
    </location>
</feature>
<feature type="compositionally biased region" description="Low complexity" evidence="7">
    <location>
        <begin position="431"/>
        <end position="444"/>
    </location>
</feature>
<dbReference type="SMART" id="SM00389">
    <property type="entry name" value="HOX"/>
    <property type="match status" value="1"/>
</dbReference>
<proteinExistence type="predicted"/>
<feature type="region of interest" description="Disordered" evidence="7">
    <location>
        <begin position="66"/>
        <end position="88"/>
    </location>
</feature>
<dbReference type="InterPro" id="IPR001356">
    <property type="entry name" value="HD"/>
</dbReference>
<keyword evidence="4 5" id="KW-0539">Nucleus</keyword>
<evidence type="ECO:0000313" key="10">
    <source>
        <dbReference type="Proteomes" id="UP000449547"/>
    </source>
</evidence>
<keyword evidence="10" id="KW-1185">Reference proteome</keyword>
<feature type="domain" description="Homeobox" evidence="8">
    <location>
        <begin position="6"/>
        <end position="66"/>
    </location>
</feature>
<evidence type="ECO:0000256" key="1">
    <source>
        <dbReference type="ARBA" id="ARBA00004123"/>
    </source>
</evidence>
<dbReference type="OMA" id="GHWTRIN"/>
<dbReference type="AlphaFoldDB" id="A0A642UDG7"/>
<evidence type="ECO:0000259" key="8">
    <source>
        <dbReference type="PROSITE" id="PS50071"/>
    </source>
</evidence>
<dbReference type="GO" id="GO:0005634">
    <property type="term" value="C:nucleus"/>
    <property type="evidence" value="ECO:0007669"/>
    <property type="project" value="UniProtKB-SubCell"/>
</dbReference>
<evidence type="ECO:0000256" key="2">
    <source>
        <dbReference type="ARBA" id="ARBA00023125"/>
    </source>
</evidence>
<dbReference type="Pfam" id="PF00046">
    <property type="entry name" value="Homeodomain"/>
    <property type="match status" value="1"/>
</dbReference>
<dbReference type="InterPro" id="IPR009057">
    <property type="entry name" value="Homeodomain-like_sf"/>
</dbReference>
<dbReference type="OrthoDB" id="6159439at2759"/>
<organism evidence="9 10">
    <name type="scientific">Diutina rugosa</name>
    <name type="common">Yeast</name>
    <name type="synonym">Candida rugosa</name>
    <dbReference type="NCBI Taxonomy" id="5481"/>
    <lineage>
        <taxon>Eukaryota</taxon>
        <taxon>Fungi</taxon>
        <taxon>Dikarya</taxon>
        <taxon>Ascomycota</taxon>
        <taxon>Saccharomycotina</taxon>
        <taxon>Pichiomycetes</taxon>
        <taxon>Debaryomycetaceae</taxon>
        <taxon>Diutina</taxon>
    </lineage>
</organism>
<feature type="region of interest" description="Disordered" evidence="7">
    <location>
        <begin position="335"/>
        <end position="369"/>
    </location>
</feature>